<evidence type="ECO:0000256" key="2">
    <source>
        <dbReference type="ARBA" id="ARBA00022692"/>
    </source>
</evidence>
<organism evidence="6 7">
    <name type="scientific">Ancylostoma duodenale</name>
    <dbReference type="NCBI Taxonomy" id="51022"/>
    <lineage>
        <taxon>Eukaryota</taxon>
        <taxon>Metazoa</taxon>
        <taxon>Ecdysozoa</taxon>
        <taxon>Nematoda</taxon>
        <taxon>Chromadorea</taxon>
        <taxon>Rhabditida</taxon>
        <taxon>Rhabditina</taxon>
        <taxon>Rhabditomorpha</taxon>
        <taxon>Strongyloidea</taxon>
        <taxon>Ancylostomatidae</taxon>
        <taxon>Ancylostomatinae</taxon>
        <taxon>Ancylostoma</taxon>
    </lineage>
</organism>
<dbReference type="PANTHER" id="PTHR11785">
    <property type="entry name" value="AMINO ACID TRANSPORTER"/>
    <property type="match status" value="1"/>
</dbReference>
<feature type="transmembrane region" description="Helical" evidence="5">
    <location>
        <begin position="68"/>
        <end position="87"/>
    </location>
</feature>
<feature type="transmembrane region" description="Helical" evidence="5">
    <location>
        <begin position="128"/>
        <end position="150"/>
    </location>
</feature>
<dbReference type="FunFam" id="1.20.1740.10:FF:000095">
    <property type="entry name" value="B(0,+)-type amino acid transporter 1-like"/>
    <property type="match status" value="1"/>
</dbReference>
<gene>
    <name evidence="6" type="ORF">ANCDUO_04667</name>
</gene>
<evidence type="ECO:0000256" key="3">
    <source>
        <dbReference type="ARBA" id="ARBA00022989"/>
    </source>
</evidence>
<dbReference type="AlphaFoldDB" id="A0A0C2H6F9"/>
<evidence type="ECO:0000313" key="7">
    <source>
        <dbReference type="Proteomes" id="UP000054047"/>
    </source>
</evidence>
<accession>A0A0C2H6F9</accession>
<dbReference type="InterPro" id="IPR050598">
    <property type="entry name" value="AminoAcid_Transporter"/>
</dbReference>
<sequence length="206" mass="22677">MLESPAVAVLFANKLFGPFAFCMPLFVACSTIGSANGVIFTSSRLFYVGAREGQMPWVLTMINKNTRTPIPAVIVMGLLSLAYLILSKNVYSLINYIQITYWLAIGAAIAALFYLRKKMPDAPRPIKVPLVWPAIFMCGCAALVVIPIMAAPKDTAIGLMIMLSAVPVYLIFIAWKNKPKFVENLSTSFTVVVQKLFMVVDDSKEE</sequence>
<feature type="transmembrane region" description="Helical" evidence="5">
    <location>
        <begin position="25"/>
        <end position="47"/>
    </location>
</feature>
<dbReference type="Proteomes" id="UP000054047">
    <property type="component" value="Unassembled WGS sequence"/>
</dbReference>
<dbReference type="Pfam" id="PF13520">
    <property type="entry name" value="AA_permease_2"/>
    <property type="match status" value="1"/>
</dbReference>
<protein>
    <submittedName>
        <fullName evidence="6">Asc-type amino acid transporter 1 domain protein</fullName>
    </submittedName>
</protein>
<proteinExistence type="predicted"/>
<keyword evidence="4 5" id="KW-0472">Membrane</keyword>
<evidence type="ECO:0000313" key="6">
    <source>
        <dbReference type="EMBL" id="KIH65011.1"/>
    </source>
</evidence>
<dbReference type="Gene3D" id="1.20.1740.10">
    <property type="entry name" value="Amino acid/polyamine transporter I"/>
    <property type="match status" value="1"/>
</dbReference>
<name>A0A0C2H6F9_9BILA</name>
<evidence type="ECO:0000256" key="4">
    <source>
        <dbReference type="ARBA" id="ARBA00023136"/>
    </source>
</evidence>
<feature type="transmembrane region" description="Helical" evidence="5">
    <location>
        <begin position="156"/>
        <end position="175"/>
    </location>
</feature>
<dbReference type="GO" id="GO:0015179">
    <property type="term" value="F:L-amino acid transmembrane transporter activity"/>
    <property type="evidence" value="ECO:0007669"/>
    <property type="project" value="TreeGrafter"/>
</dbReference>
<reference evidence="6 7" key="1">
    <citation type="submission" date="2013-12" db="EMBL/GenBank/DDBJ databases">
        <title>Draft genome of the parsitic nematode Ancylostoma duodenale.</title>
        <authorList>
            <person name="Mitreva M."/>
        </authorList>
    </citation>
    <scope>NUCLEOTIDE SEQUENCE [LARGE SCALE GENOMIC DNA]</scope>
    <source>
        <strain evidence="6 7">Zhejiang</strain>
    </source>
</reference>
<dbReference type="InterPro" id="IPR002293">
    <property type="entry name" value="AA/rel_permease1"/>
</dbReference>
<dbReference type="OrthoDB" id="10062876at2759"/>
<keyword evidence="7" id="KW-1185">Reference proteome</keyword>
<keyword evidence="3 5" id="KW-1133">Transmembrane helix</keyword>
<evidence type="ECO:0000256" key="5">
    <source>
        <dbReference type="SAM" id="Phobius"/>
    </source>
</evidence>
<dbReference type="EMBL" id="KN727759">
    <property type="protein sequence ID" value="KIH65011.1"/>
    <property type="molecule type" value="Genomic_DNA"/>
</dbReference>
<feature type="transmembrane region" description="Helical" evidence="5">
    <location>
        <begin position="99"/>
        <end position="116"/>
    </location>
</feature>
<comment type="subcellular location">
    <subcellularLocation>
        <location evidence="1">Membrane</location>
        <topology evidence="1">Multi-pass membrane protein</topology>
    </subcellularLocation>
</comment>
<keyword evidence="2 5" id="KW-0812">Transmembrane</keyword>
<evidence type="ECO:0000256" key="1">
    <source>
        <dbReference type="ARBA" id="ARBA00004141"/>
    </source>
</evidence>
<dbReference type="PANTHER" id="PTHR11785:SF531">
    <property type="entry name" value="LARGE NEUTRAL AMINO ACIDS TRANSPORTER SMALL SUBUNIT 1"/>
    <property type="match status" value="1"/>
</dbReference>
<dbReference type="GO" id="GO:0016020">
    <property type="term" value="C:membrane"/>
    <property type="evidence" value="ECO:0007669"/>
    <property type="project" value="UniProtKB-SubCell"/>
</dbReference>